<keyword evidence="2" id="KW-1185">Reference proteome</keyword>
<protein>
    <submittedName>
        <fullName evidence="1">Phosphorylase</fullName>
    </submittedName>
</protein>
<reference evidence="1" key="1">
    <citation type="journal article" date="2025" name="Int. J. Syst. Evol. Microbiol.">
        <title>Inconstantimicrobium mannanitabidum sp. nov., a novel member of the family Clostridiaceae isolated from anoxic soil under the treatment of reductive soil disinfestation.</title>
        <authorList>
            <person name="Ueki A."/>
            <person name="Tonouchi A."/>
            <person name="Honma S."/>
            <person name="Kaku N."/>
            <person name="Ueki K."/>
        </authorList>
    </citation>
    <scope>NUCLEOTIDE SEQUENCE</scope>
    <source>
        <strain evidence="1">TW13</strain>
    </source>
</reference>
<evidence type="ECO:0000313" key="1">
    <source>
        <dbReference type="EMBL" id="GKX65006.1"/>
    </source>
</evidence>
<proteinExistence type="predicted"/>
<organism evidence="1 2">
    <name type="scientific">Inconstantimicrobium mannanitabidum</name>
    <dbReference type="NCBI Taxonomy" id="1604901"/>
    <lineage>
        <taxon>Bacteria</taxon>
        <taxon>Bacillati</taxon>
        <taxon>Bacillota</taxon>
        <taxon>Clostridia</taxon>
        <taxon>Eubacteriales</taxon>
        <taxon>Clostridiaceae</taxon>
        <taxon>Inconstantimicrobium</taxon>
    </lineage>
</organism>
<dbReference type="EMBL" id="BROD01000001">
    <property type="protein sequence ID" value="GKX65006.1"/>
    <property type="molecule type" value="Genomic_DNA"/>
</dbReference>
<sequence length="256" mass="28739">MLKKREYPILEFDTCKKSFTEPSELIKPIDIPECCVITFFREVVEKKNENGELKLIAELKSETLTIPVYETMYEGKRVALTLGFVGAAASAAVFEELIAFGAKKFIVCGGAGVLQKDIAVGNIVLPIAAIRDEGLSYHYLEPSREVEANKHAIQVIENEFINDGIKYIKAKTWTTDAIYRETRDKIALRVSEGCVTVEMEAAAFFAVAQFRKVILGQILYGGDDLSGEAWDLRNWNSRKDTRENLVDLSMKICLKL</sequence>
<comment type="caution">
    <text evidence="1">The sequence shown here is derived from an EMBL/GenBank/DDBJ whole genome shotgun (WGS) entry which is preliminary data.</text>
</comment>
<accession>A0ACB5R7L7</accession>
<name>A0ACB5R7L7_9CLOT</name>
<evidence type="ECO:0000313" key="2">
    <source>
        <dbReference type="Proteomes" id="UP001058074"/>
    </source>
</evidence>
<gene>
    <name evidence="1" type="ORF">rsdtw13_02640</name>
</gene>
<dbReference type="Proteomes" id="UP001058074">
    <property type="component" value="Unassembled WGS sequence"/>
</dbReference>